<gene>
    <name evidence="1" type="ORF">UU23_C0001G0095</name>
</gene>
<reference evidence="1 2" key="1">
    <citation type="journal article" date="2015" name="Nature">
        <title>rRNA introns, odd ribosomes, and small enigmatic genomes across a large radiation of phyla.</title>
        <authorList>
            <person name="Brown C.T."/>
            <person name="Hug L.A."/>
            <person name="Thomas B.C."/>
            <person name="Sharon I."/>
            <person name="Castelle C.J."/>
            <person name="Singh A."/>
            <person name="Wilkins M.J."/>
            <person name="Williams K.H."/>
            <person name="Banfield J.F."/>
        </authorList>
    </citation>
    <scope>NUCLEOTIDE SEQUENCE [LARGE SCALE GENOMIC DNA]</scope>
</reference>
<evidence type="ECO:0000313" key="1">
    <source>
        <dbReference type="EMBL" id="KKR78331.1"/>
    </source>
</evidence>
<sequence length="281" mass="32755">MPLHKTISFPAIDCPSIRKFSLFFIIILLLLSGSSQLSPVNSLTPLEQAQQDYSFQATKYQEAKEKYENSKTNYLAYKTAVAKNEAFLKTQDYLIQINNVYITYLLLIDERSNLYDWGKGIYTKNDEHKILLDQIKALENLRVEAQNLKTLEETVPYAKKLKTQLEQNTLPAAYMFLVKTDLSQLLEARFDFSEHAARVENYVKDKIKENDRQLFLNWQSQVKTIVEQINPQLEKEKEGISKIPPNLTVDYDQKSYDFSTEKARESFNKTPEILKEILNFI</sequence>
<proteinExistence type="predicted"/>
<name>A0A0G0TU25_9BACT</name>
<comment type="caution">
    <text evidence="1">The sequence shown here is derived from an EMBL/GenBank/DDBJ whole genome shotgun (WGS) entry which is preliminary data.</text>
</comment>
<protein>
    <submittedName>
        <fullName evidence="1">Uncharacterized protein</fullName>
    </submittedName>
</protein>
<dbReference type="Proteomes" id="UP000034292">
    <property type="component" value="Unassembled WGS sequence"/>
</dbReference>
<dbReference type="AlphaFoldDB" id="A0A0G0TU25"/>
<dbReference type="STRING" id="1618408.UU23_C0001G0095"/>
<organism evidence="1 2">
    <name type="scientific">Candidatus Curtissbacteria bacterium GW2011_GWA1_40_9</name>
    <dbReference type="NCBI Taxonomy" id="1618408"/>
    <lineage>
        <taxon>Bacteria</taxon>
        <taxon>Candidatus Curtissiibacteriota</taxon>
    </lineage>
</organism>
<accession>A0A0G0TU25</accession>
<dbReference type="EMBL" id="LBZV01000001">
    <property type="protein sequence ID" value="KKR78331.1"/>
    <property type="molecule type" value="Genomic_DNA"/>
</dbReference>
<evidence type="ECO:0000313" key="2">
    <source>
        <dbReference type="Proteomes" id="UP000034292"/>
    </source>
</evidence>